<organism evidence="2 3">
    <name type="scientific">Microvirga aerilata</name>
    <dbReference type="NCBI Taxonomy" id="670292"/>
    <lineage>
        <taxon>Bacteria</taxon>
        <taxon>Pseudomonadati</taxon>
        <taxon>Pseudomonadota</taxon>
        <taxon>Alphaproteobacteria</taxon>
        <taxon>Hyphomicrobiales</taxon>
        <taxon>Methylobacteriaceae</taxon>
        <taxon>Microvirga</taxon>
    </lineage>
</organism>
<sequence length="142" mass="14915">MFILRLFAGMLAATAVAGPAAAAQLTVQVEGADPRQGPVLIGICTGSLDLDSCGYNQTIQQPPGNFSVVFPELPEGSYAVAAFQDTNGNNNLDRDPNGLPREPYGFSNGTGRTAPPSFKAARITVRGNVVARVRLARSPLTR</sequence>
<evidence type="ECO:0000313" key="2">
    <source>
        <dbReference type="EMBL" id="MBL0406560.1"/>
    </source>
</evidence>
<keyword evidence="1" id="KW-0732">Signal</keyword>
<protein>
    <submittedName>
        <fullName evidence="2">DUF2141 domain-containing protein</fullName>
    </submittedName>
</protein>
<dbReference type="Pfam" id="PF09912">
    <property type="entry name" value="DUF2141"/>
    <property type="match status" value="1"/>
</dbReference>
<comment type="caution">
    <text evidence="2">The sequence shown here is derived from an EMBL/GenBank/DDBJ whole genome shotgun (WGS) entry which is preliminary data.</text>
</comment>
<gene>
    <name evidence="2" type="ORF">JKG68_21620</name>
</gene>
<accession>A0A937D3M7</accession>
<dbReference type="EMBL" id="JAEQMY010000044">
    <property type="protein sequence ID" value="MBL0406560.1"/>
    <property type="molecule type" value="Genomic_DNA"/>
</dbReference>
<reference evidence="2" key="1">
    <citation type="submission" date="2021-01" db="EMBL/GenBank/DDBJ databases">
        <title>Microvirga sp.</title>
        <authorList>
            <person name="Kim M.K."/>
        </authorList>
    </citation>
    <scope>NUCLEOTIDE SEQUENCE</scope>
    <source>
        <strain evidence="2">5420S-16</strain>
    </source>
</reference>
<proteinExistence type="predicted"/>
<evidence type="ECO:0000313" key="3">
    <source>
        <dbReference type="Proteomes" id="UP000605848"/>
    </source>
</evidence>
<keyword evidence="3" id="KW-1185">Reference proteome</keyword>
<feature type="chain" id="PRO_5037335855" evidence="1">
    <location>
        <begin position="23"/>
        <end position="142"/>
    </location>
</feature>
<dbReference type="AlphaFoldDB" id="A0A937D3M7"/>
<evidence type="ECO:0000256" key="1">
    <source>
        <dbReference type="SAM" id="SignalP"/>
    </source>
</evidence>
<name>A0A937D3M7_9HYPH</name>
<dbReference type="InterPro" id="IPR018673">
    <property type="entry name" value="DUF2141"/>
</dbReference>
<feature type="signal peptide" evidence="1">
    <location>
        <begin position="1"/>
        <end position="22"/>
    </location>
</feature>
<dbReference type="Proteomes" id="UP000605848">
    <property type="component" value="Unassembled WGS sequence"/>
</dbReference>